<evidence type="ECO:0000256" key="3">
    <source>
        <dbReference type="ARBA" id="ARBA00022679"/>
    </source>
</evidence>
<evidence type="ECO:0000256" key="1">
    <source>
        <dbReference type="ARBA" id="ARBA00001946"/>
    </source>
</evidence>
<keyword evidence="3" id="KW-0808">Transferase</keyword>
<keyword evidence="7" id="KW-0067">ATP-binding</keyword>
<dbReference type="AlphaFoldDB" id="A0A679JE55"/>
<organism evidence="11">
    <name type="scientific">Methylobacterium bullatum</name>
    <dbReference type="NCBI Taxonomy" id="570505"/>
    <lineage>
        <taxon>Bacteria</taxon>
        <taxon>Pseudomonadati</taxon>
        <taxon>Pseudomonadota</taxon>
        <taxon>Alphaproteobacteria</taxon>
        <taxon>Hyphomicrobiales</taxon>
        <taxon>Methylobacteriaceae</taxon>
        <taxon>Methylobacterium</taxon>
    </lineage>
</organism>
<dbReference type="GO" id="GO:0016779">
    <property type="term" value="F:nucleotidyltransferase activity"/>
    <property type="evidence" value="ECO:0007669"/>
    <property type="project" value="UniProtKB-KW"/>
</dbReference>
<evidence type="ECO:0000256" key="7">
    <source>
        <dbReference type="ARBA" id="ARBA00022840"/>
    </source>
</evidence>
<keyword evidence="6" id="KW-0547">Nucleotide-binding</keyword>
<reference evidence="11" key="1">
    <citation type="submission" date="2019-12" db="EMBL/GenBank/DDBJ databases">
        <authorList>
            <person name="Cremers G."/>
        </authorList>
    </citation>
    <scope>NUCLEOTIDE SEQUENCE</scope>
    <source>
        <strain evidence="11">Mbul2</strain>
        <plasmid evidence="11">1</plasmid>
    </source>
</reference>
<evidence type="ECO:0000259" key="10">
    <source>
        <dbReference type="Pfam" id="PF01909"/>
    </source>
</evidence>
<keyword evidence="4" id="KW-0548">Nucleotidyltransferase</keyword>
<name>A0A679JE55_9HYPH</name>
<keyword evidence="5" id="KW-0479">Metal-binding</keyword>
<keyword evidence="2" id="KW-1277">Toxin-antitoxin system</keyword>
<dbReference type="Pfam" id="PF01909">
    <property type="entry name" value="NTP_transf_2"/>
    <property type="match status" value="1"/>
</dbReference>
<dbReference type="PANTHER" id="PTHR33571">
    <property type="entry name" value="SSL8005 PROTEIN"/>
    <property type="match status" value="1"/>
</dbReference>
<comment type="cofactor">
    <cofactor evidence="1">
        <name>Mg(2+)</name>
        <dbReference type="ChEBI" id="CHEBI:18420"/>
    </cofactor>
</comment>
<evidence type="ECO:0000256" key="5">
    <source>
        <dbReference type="ARBA" id="ARBA00022723"/>
    </source>
</evidence>
<dbReference type="InterPro" id="IPR043519">
    <property type="entry name" value="NT_sf"/>
</dbReference>
<dbReference type="EMBL" id="LR743510">
    <property type="protein sequence ID" value="CAA2137064.1"/>
    <property type="molecule type" value="Genomic_DNA"/>
</dbReference>
<comment type="similarity">
    <text evidence="9">Belongs to the MntA antitoxin family.</text>
</comment>
<evidence type="ECO:0000256" key="8">
    <source>
        <dbReference type="ARBA" id="ARBA00022842"/>
    </source>
</evidence>
<dbReference type="GO" id="GO:0046872">
    <property type="term" value="F:metal ion binding"/>
    <property type="evidence" value="ECO:0007669"/>
    <property type="project" value="UniProtKB-KW"/>
</dbReference>
<keyword evidence="8" id="KW-0460">Magnesium</keyword>
<evidence type="ECO:0000256" key="9">
    <source>
        <dbReference type="ARBA" id="ARBA00038276"/>
    </source>
</evidence>
<keyword evidence="11" id="KW-0614">Plasmid</keyword>
<geneLocation type="plasmid" evidence="11">
    <name>1</name>
</geneLocation>
<evidence type="ECO:0000256" key="4">
    <source>
        <dbReference type="ARBA" id="ARBA00022695"/>
    </source>
</evidence>
<evidence type="ECO:0000313" key="11">
    <source>
        <dbReference type="EMBL" id="CAA2137064.1"/>
    </source>
</evidence>
<dbReference type="Gene3D" id="3.30.460.10">
    <property type="entry name" value="Beta Polymerase, domain 2"/>
    <property type="match status" value="1"/>
</dbReference>
<dbReference type="CDD" id="cd05403">
    <property type="entry name" value="NT_KNTase_like"/>
    <property type="match status" value="1"/>
</dbReference>
<proteinExistence type="inferred from homology"/>
<accession>A0A679JE55</accession>
<dbReference type="InterPro" id="IPR052038">
    <property type="entry name" value="Type-VII_TA_antitoxin"/>
</dbReference>
<sequence length="98" mass="10905">MDSRTAIDILRAHEGELQRRGVRHAALFGSVARGESHAGSDIDVMIEIDETTIRSVYDYVGVIDFISELFPISVDVSNKDMLKPHVRPAAERDAIHAF</sequence>
<dbReference type="SUPFAM" id="SSF81301">
    <property type="entry name" value="Nucleotidyltransferase"/>
    <property type="match status" value="1"/>
</dbReference>
<evidence type="ECO:0000256" key="2">
    <source>
        <dbReference type="ARBA" id="ARBA00022649"/>
    </source>
</evidence>
<feature type="domain" description="Polymerase nucleotidyl transferase" evidence="10">
    <location>
        <begin position="13"/>
        <end position="92"/>
    </location>
</feature>
<protein>
    <recommendedName>
        <fullName evidence="10">Polymerase nucleotidyl transferase domain-containing protein</fullName>
    </recommendedName>
</protein>
<dbReference type="InterPro" id="IPR002934">
    <property type="entry name" value="Polymerase_NTP_transf_dom"/>
</dbReference>
<dbReference type="PANTHER" id="PTHR33571:SF14">
    <property type="entry name" value="PROTEIN ADENYLYLTRANSFERASE MJ0435-RELATED"/>
    <property type="match status" value="1"/>
</dbReference>
<evidence type="ECO:0000256" key="6">
    <source>
        <dbReference type="ARBA" id="ARBA00022741"/>
    </source>
</evidence>
<gene>
    <name evidence="11" type="ORF">MBLL_00475</name>
</gene>
<dbReference type="GO" id="GO:0005524">
    <property type="term" value="F:ATP binding"/>
    <property type="evidence" value="ECO:0007669"/>
    <property type="project" value="UniProtKB-KW"/>
</dbReference>